<reference evidence="7" key="3">
    <citation type="submission" date="2025-09" db="UniProtKB">
        <authorList>
            <consortium name="Ensembl"/>
        </authorList>
    </citation>
    <scope>IDENTIFICATION</scope>
</reference>
<dbReference type="InParanoid" id="H2ZLJ8"/>
<keyword evidence="3 5" id="KW-1015">Disulfide bond</keyword>
<evidence type="ECO:0000256" key="4">
    <source>
        <dbReference type="ARBA" id="ARBA00023180"/>
    </source>
</evidence>
<accession>H2ZLJ8</accession>
<dbReference type="SMART" id="SM00032">
    <property type="entry name" value="CCP"/>
    <property type="match status" value="4"/>
</dbReference>
<keyword evidence="2" id="KW-0677">Repeat</keyword>
<dbReference type="InterPro" id="IPR050350">
    <property type="entry name" value="Compl-Cell_Adhes-Reg"/>
</dbReference>
<reference evidence="8" key="1">
    <citation type="submission" date="2003-08" db="EMBL/GenBank/DDBJ databases">
        <authorList>
            <person name="Birren B."/>
            <person name="Nusbaum C."/>
            <person name="Abebe A."/>
            <person name="Abouelleil A."/>
            <person name="Adekoya E."/>
            <person name="Ait-zahra M."/>
            <person name="Allen N."/>
            <person name="Allen T."/>
            <person name="An P."/>
            <person name="Anderson M."/>
            <person name="Anderson S."/>
            <person name="Arachchi H."/>
            <person name="Armbruster J."/>
            <person name="Bachantsang P."/>
            <person name="Baldwin J."/>
            <person name="Barry A."/>
            <person name="Bayul T."/>
            <person name="Blitshsteyn B."/>
            <person name="Bloom T."/>
            <person name="Blye J."/>
            <person name="Boguslavskiy L."/>
            <person name="Borowsky M."/>
            <person name="Boukhgalter B."/>
            <person name="Brunache A."/>
            <person name="Butler J."/>
            <person name="Calixte N."/>
            <person name="Calvo S."/>
            <person name="Camarata J."/>
            <person name="Campo K."/>
            <person name="Chang J."/>
            <person name="Cheshatsang Y."/>
            <person name="Citroen M."/>
            <person name="Collymore A."/>
            <person name="Considine T."/>
            <person name="Cook A."/>
            <person name="Cooke P."/>
            <person name="Corum B."/>
            <person name="Cuomo C."/>
            <person name="David R."/>
            <person name="Dawoe T."/>
            <person name="Degray S."/>
            <person name="Dodge S."/>
            <person name="Dooley K."/>
            <person name="Dorje P."/>
            <person name="Dorjee K."/>
            <person name="Dorris L."/>
            <person name="Duffey N."/>
            <person name="Dupes A."/>
            <person name="Elkins T."/>
            <person name="Engels R."/>
            <person name="Erickson J."/>
            <person name="Farina A."/>
            <person name="Faro S."/>
            <person name="Ferreira P."/>
            <person name="Fischer H."/>
            <person name="Fitzgerald M."/>
            <person name="Foley K."/>
            <person name="Gage D."/>
            <person name="Galagan J."/>
            <person name="Gearin G."/>
            <person name="Gnerre S."/>
            <person name="Gnirke A."/>
            <person name="Goyette A."/>
            <person name="Graham J."/>
            <person name="Grandbois E."/>
            <person name="Gyaltsen K."/>
            <person name="Hafez N."/>
            <person name="Hagopian D."/>
            <person name="Hagos B."/>
            <person name="Hall J."/>
            <person name="Hatcher B."/>
            <person name="Heller A."/>
            <person name="Higgins H."/>
            <person name="Honan T."/>
            <person name="Horn A."/>
            <person name="Houde N."/>
            <person name="Hughes L."/>
            <person name="Hulme W."/>
            <person name="Husby E."/>
            <person name="Iliev I."/>
            <person name="Jaffe D."/>
            <person name="Jones C."/>
            <person name="Kamal M."/>
            <person name="Kamat A."/>
            <person name="Kamvysselis M."/>
            <person name="Karlsson E."/>
            <person name="Kells C."/>
            <person name="Kieu A."/>
            <person name="Kisner P."/>
            <person name="Kodira C."/>
            <person name="Kulbokas E."/>
            <person name="Labutti K."/>
            <person name="Lama D."/>
            <person name="Landers T."/>
            <person name="Leger J."/>
            <person name="Levine S."/>
            <person name="Lewis D."/>
            <person name="Lewis T."/>
            <person name="Lindblad-toh K."/>
            <person name="Liu X."/>
            <person name="Lokyitsang T."/>
            <person name="Lokyitsang Y."/>
            <person name="Lucien O."/>
            <person name="Lui A."/>
            <person name="Ma L.J."/>
            <person name="Mabbitt R."/>
            <person name="Macdonald J."/>
            <person name="Maclean C."/>
            <person name="Major J."/>
            <person name="Manning J."/>
            <person name="Marabella R."/>
            <person name="Maru K."/>
            <person name="Matthews C."/>
            <person name="Mauceli E."/>
            <person name="Mccarthy M."/>
            <person name="Mcdonough S."/>
            <person name="Mcghee T."/>
            <person name="Meldrim J."/>
            <person name="Meneus L."/>
            <person name="Mesirov J."/>
            <person name="Mihalev A."/>
            <person name="Mihova T."/>
            <person name="Mikkelsen T."/>
            <person name="Mlenga V."/>
            <person name="Moru K."/>
            <person name="Mozes J."/>
            <person name="Mulrain L."/>
            <person name="Munson G."/>
            <person name="Naylor J."/>
            <person name="Newes C."/>
            <person name="Nguyen C."/>
            <person name="Nguyen N."/>
            <person name="Nguyen T."/>
            <person name="Nicol R."/>
            <person name="Nielsen C."/>
            <person name="Nizzari M."/>
            <person name="Norbu C."/>
            <person name="Norbu N."/>
            <person name="O'donnell P."/>
            <person name="Okoawo O."/>
            <person name="O'leary S."/>
            <person name="Omotosho B."/>
            <person name="O'neill K."/>
            <person name="Osman S."/>
            <person name="Parker S."/>
            <person name="Perrin D."/>
            <person name="Phunkhang P."/>
            <person name="Piqani B."/>
            <person name="Purcell S."/>
            <person name="Rachupka T."/>
            <person name="Ramasamy U."/>
            <person name="Rameau R."/>
            <person name="Ray V."/>
            <person name="Raymond C."/>
            <person name="Retta R."/>
            <person name="Richardson S."/>
            <person name="Rise C."/>
            <person name="Rodriguez J."/>
            <person name="Rogers J."/>
            <person name="Rogov P."/>
            <person name="Rutman M."/>
            <person name="Schupbach R."/>
            <person name="Seaman C."/>
            <person name="Settipalli S."/>
            <person name="Sharpe T."/>
            <person name="Sheridan J."/>
            <person name="Sherpa N."/>
            <person name="Shi J."/>
            <person name="Smirnov S."/>
            <person name="Smith C."/>
            <person name="Sougnez C."/>
            <person name="Spencer B."/>
            <person name="Stalker J."/>
            <person name="Stange-thomann N."/>
            <person name="Stavropoulos S."/>
            <person name="Stetson K."/>
            <person name="Stone C."/>
            <person name="Stone S."/>
            <person name="Stubbs M."/>
            <person name="Talamas J."/>
            <person name="Tchuinga P."/>
            <person name="Tenzing P."/>
            <person name="Tesfaye S."/>
            <person name="Theodore J."/>
            <person name="Thoulutsang Y."/>
            <person name="Topham K."/>
            <person name="Towey S."/>
            <person name="Tsamla T."/>
            <person name="Tsomo N."/>
            <person name="Vallee D."/>
            <person name="Vassiliev H."/>
            <person name="Venkataraman V."/>
            <person name="Vinson J."/>
            <person name="Vo A."/>
            <person name="Wade C."/>
            <person name="Wang S."/>
            <person name="Wangchuk T."/>
            <person name="Wangdi T."/>
            <person name="Whittaker C."/>
            <person name="Wilkinson J."/>
            <person name="Wu Y."/>
            <person name="Wyman D."/>
            <person name="Yadav S."/>
            <person name="Yang S."/>
            <person name="Yang X."/>
            <person name="Yeager S."/>
            <person name="Yee E."/>
            <person name="Young G."/>
            <person name="Zainoun J."/>
            <person name="Zembeck L."/>
            <person name="Zimmer A."/>
            <person name="Zody M."/>
            <person name="Lander E."/>
        </authorList>
    </citation>
    <scope>NUCLEOTIDE SEQUENCE [LARGE SCALE GENOMIC DNA]</scope>
</reference>
<sequence length="261" mass="26835">MGSYTPTQSTYTVGTQVTYSCNTGLVFAAGSITMITCTNNGWVNPAPTCQAANCPSPPAIPNGAFAPIQTSGIYSIGSVVSYVCMPTFLLIGSASSTCLPLGTWSGTRNCTATACGIPPGSGTPGLVVSPTKTSYVIGERVTFSCTGGNLLFGSSTNMCLMSGQWLINSPVPTCNLGCTAPPAVVGNLGTFTPMQTAYFNGARVTYSCNFGYKFAVGSNTDNLCDGGWVKSAPTCVPVTCGHPPRPTNGDFFNFVATGIYS</sequence>
<feature type="domain" description="Sushi" evidence="6">
    <location>
        <begin position="177"/>
        <end position="237"/>
    </location>
</feature>
<feature type="domain" description="Sushi" evidence="6">
    <location>
        <begin position="1"/>
        <end position="51"/>
    </location>
</feature>
<dbReference type="InterPro" id="IPR035976">
    <property type="entry name" value="Sushi/SCR/CCP_sf"/>
</dbReference>
<dbReference type="PROSITE" id="PS50923">
    <property type="entry name" value="SUSHI"/>
    <property type="match status" value="4"/>
</dbReference>
<dbReference type="PANTHER" id="PTHR19325:SF560">
    <property type="entry name" value="SUSHI, VON WILLEBRAND FACTOR TYPE A, EGF AND PENTRAXIN DOMAIN-CONTAINING PROTEIN 1"/>
    <property type="match status" value="1"/>
</dbReference>
<evidence type="ECO:0000313" key="7">
    <source>
        <dbReference type="Ensembl" id="ENSCSAVP00000018464.1"/>
    </source>
</evidence>
<evidence type="ECO:0000256" key="5">
    <source>
        <dbReference type="PROSITE-ProRule" id="PRU00302"/>
    </source>
</evidence>
<protein>
    <recommendedName>
        <fullName evidence="6">Sushi domain-containing protein</fullName>
    </recommendedName>
</protein>
<proteinExistence type="predicted"/>
<organism evidence="7 8">
    <name type="scientific">Ciona savignyi</name>
    <name type="common">Pacific transparent sea squirt</name>
    <dbReference type="NCBI Taxonomy" id="51511"/>
    <lineage>
        <taxon>Eukaryota</taxon>
        <taxon>Metazoa</taxon>
        <taxon>Chordata</taxon>
        <taxon>Tunicata</taxon>
        <taxon>Ascidiacea</taxon>
        <taxon>Phlebobranchia</taxon>
        <taxon>Cionidae</taxon>
        <taxon>Ciona</taxon>
    </lineage>
</organism>
<dbReference type="SUPFAM" id="SSF57535">
    <property type="entry name" value="Complement control module/SCR domain"/>
    <property type="match status" value="4"/>
</dbReference>
<evidence type="ECO:0000256" key="1">
    <source>
        <dbReference type="ARBA" id="ARBA00022659"/>
    </source>
</evidence>
<evidence type="ECO:0000259" key="6">
    <source>
        <dbReference type="PROSITE" id="PS50923"/>
    </source>
</evidence>
<keyword evidence="4" id="KW-0325">Glycoprotein</keyword>
<dbReference type="Ensembl" id="ENSCSAVT00000018664.1">
    <property type="protein sequence ID" value="ENSCSAVP00000018464.1"/>
    <property type="gene ID" value="ENSCSAVG00000010844.1"/>
</dbReference>
<dbReference type="STRING" id="51511.ENSCSAVP00000018464"/>
<dbReference type="GeneTree" id="ENSGT00940000156061"/>
<evidence type="ECO:0000256" key="2">
    <source>
        <dbReference type="ARBA" id="ARBA00022737"/>
    </source>
</evidence>
<name>H2ZLJ8_CIOSA</name>
<dbReference type="HOGENOM" id="CLU_1067628_0_0_1"/>
<keyword evidence="1 5" id="KW-0768">Sushi</keyword>
<dbReference type="Gene3D" id="2.10.70.10">
    <property type="entry name" value="Complement Module, domain 1"/>
    <property type="match status" value="4"/>
</dbReference>
<evidence type="ECO:0000313" key="8">
    <source>
        <dbReference type="Proteomes" id="UP000007875"/>
    </source>
</evidence>
<feature type="disulfide bond" evidence="5">
    <location>
        <begin position="208"/>
        <end position="235"/>
    </location>
</feature>
<feature type="domain" description="Sushi" evidence="6">
    <location>
        <begin position="52"/>
        <end position="112"/>
    </location>
</feature>
<dbReference type="PANTHER" id="PTHR19325">
    <property type="entry name" value="COMPLEMENT COMPONENT-RELATED SUSHI DOMAIN-CONTAINING"/>
    <property type="match status" value="1"/>
</dbReference>
<comment type="caution">
    <text evidence="5">Lacks conserved residue(s) required for the propagation of feature annotation.</text>
</comment>
<dbReference type="Proteomes" id="UP000007875">
    <property type="component" value="Unassembled WGS sequence"/>
</dbReference>
<dbReference type="InterPro" id="IPR000436">
    <property type="entry name" value="Sushi_SCR_CCP_dom"/>
</dbReference>
<reference evidence="7" key="2">
    <citation type="submission" date="2025-08" db="UniProtKB">
        <authorList>
            <consortium name="Ensembl"/>
        </authorList>
    </citation>
    <scope>IDENTIFICATION</scope>
</reference>
<feature type="domain" description="Sushi" evidence="6">
    <location>
        <begin position="113"/>
        <end position="176"/>
    </location>
</feature>
<keyword evidence="8" id="KW-1185">Reference proteome</keyword>
<dbReference type="Pfam" id="PF00084">
    <property type="entry name" value="Sushi"/>
    <property type="match status" value="4"/>
</dbReference>
<evidence type="ECO:0000256" key="3">
    <source>
        <dbReference type="ARBA" id="ARBA00023157"/>
    </source>
</evidence>
<dbReference type="CDD" id="cd00033">
    <property type="entry name" value="CCP"/>
    <property type="match status" value="4"/>
</dbReference>
<dbReference type="AlphaFoldDB" id="H2ZLJ8"/>
<dbReference type="OMA" id="LANCAEP"/>
<dbReference type="eggNOG" id="KOG4297">
    <property type="taxonomic scope" value="Eukaryota"/>
</dbReference>